<keyword evidence="2 11" id="KW-0235">DNA replication</keyword>
<feature type="region of interest" description="Disordered" evidence="13">
    <location>
        <begin position="618"/>
        <end position="637"/>
    </location>
</feature>
<dbReference type="GO" id="GO:0000725">
    <property type="term" value="P:recombinational repair"/>
    <property type="evidence" value="ECO:0007669"/>
    <property type="project" value="TreeGrafter"/>
</dbReference>
<dbReference type="RefSeq" id="WP_116689099.1">
    <property type="nucleotide sequence ID" value="NZ_CAWNYD010000015.1"/>
</dbReference>
<dbReference type="PANTHER" id="PTHR11070">
    <property type="entry name" value="UVRD / RECB / PCRA DNA HELICASE FAMILY MEMBER"/>
    <property type="match status" value="1"/>
</dbReference>
<dbReference type="Gene3D" id="1.10.486.10">
    <property type="entry name" value="PCRA, domain 4"/>
    <property type="match status" value="1"/>
</dbReference>
<evidence type="ECO:0000256" key="2">
    <source>
        <dbReference type="ARBA" id="ARBA00022705"/>
    </source>
</evidence>
<dbReference type="GO" id="GO:0043138">
    <property type="term" value="F:3'-5' DNA helicase activity"/>
    <property type="evidence" value="ECO:0007669"/>
    <property type="project" value="UniProtKB-UniRule"/>
</dbReference>
<keyword evidence="5 11" id="KW-0347">Helicase</keyword>
<evidence type="ECO:0000313" key="17">
    <source>
        <dbReference type="Proteomes" id="UP000244906"/>
    </source>
</evidence>
<protein>
    <recommendedName>
        <fullName evidence="11">ATP-dependent DNA helicase Rep</fullName>
        <ecNumber evidence="11">5.6.2.4</ecNumber>
    </recommendedName>
    <alternativeName>
        <fullName evidence="11">DNA 3'-5' helicase Rep</fullName>
    </alternativeName>
</protein>
<feature type="binding site" evidence="11">
    <location>
        <position position="280"/>
    </location>
    <ligand>
        <name>ATP</name>
        <dbReference type="ChEBI" id="CHEBI:30616"/>
    </ligand>
</feature>
<keyword evidence="6 11" id="KW-0067">ATP-binding</keyword>
<keyword evidence="7 11" id="KW-0238">DNA-binding</keyword>
<feature type="region of interest" description="Disordered" evidence="13">
    <location>
        <begin position="645"/>
        <end position="673"/>
    </location>
</feature>
<feature type="domain" description="UvrD-like helicase ATP-binding" evidence="14">
    <location>
        <begin position="1"/>
        <end position="282"/>
    </location>
</feature>
<keyword evidence="3 11" id="KW-0547">Nucleotide-binding</keyword>
<dbReference type="Proteomes" id="UP000244906">
    <property type="component" value="Unassembled WGS sequence"/>
</dbReference>
<dbReference type="Gene3D" id="1.10.10.160">
    <property type="match status" value="1"/>
</dbReference>
<evidence type="ECO:0000256" key="1">
    <source>
        <dbReference type="ARBA" id="ARBA00009922"/>
    </source>
</evidence>
<dbReference type="PANTHER" id="PTHR11070:SF64">
    <property type="entry name" value="ATP-DEPENDENT DNA HELICASE REP"/>
    <property type="match status" value="1"/>
</dbReference>
<comment type="function">
    <text evidence="11">Rep helicase is a single-stranded DNA-dependent ATPase involved in DNA replication; it can initiate unwinding at a nick in the DNA. It binds to the single-stranded DNA and acts in a progressive fashion along the DNA in the 3' to 5' direction.</text>
</comment>
<comment type="catalytic activity">
    <reaction evidence="10 11">
        <text>ATP + H2O = ADP + phosphate + H(+)</text>
        <dbReference type="Rhea" id="RHEA:13065"/>
        <dbReference type="ChEBI" id="CHEBI:15377"/>
        <dbReference type="ChEBI" id="CHEBI:15378"/>
        <dbReference type="ChEBI" id="CHEBI:30616"/>
        <dbReference type="ChEBI" id="CHEBI:43474"/>
        <dbReference type="ChEBI" id="CHEBI:456216"/>
        <dbReference type="EC" id="5.6.2.4"/>
    </reaction>
</comment>
<evidence type="ECO:0000256" key="3">
    <source>
        <dbReference type="ARBA" id="ARBA00022741"/>
    </source>
</evidence>
<dbReference type="GO" id="GO:0016887">
    <property type="term" value="F:ATP hydrolysis activity"/>
    <property type="evidence" value="ECO:0007669"/>
    <property type="project" value="RHEA"/>
</dbReference>
<evidence type="ECO:0000256" key="5">
    <source>
        <dbReference type="ARBA" id="ARBA00022806"/>
    </source>
</evidence>
<comment type="similarity">
    <text evidence="1 11">Belongs to the helicase family. UvrD subfamily.</text>
</comment>
<evidence type="ECO:0000256" key="13">
    <source>
        <dbReference type="SAM" id="MobiDB-lite"/>
    </source>
</evidence>
<evidence type="ECO:0000313" key="16">
    <source>
        <dbReference type="EMBL" id="PVZ63564.1"/>
    </source>
</evidence>
<sequence>MNLNPQQSAAVKAIEGPVLVLAGAGSGKTRVITEKIAWLIQQCDMRARNIAAVTFTNKAAREMKERVSKLLEGKQGHGLIVSTFHNLGMNIIRKEYKALGIKPGFSLFDSDDSIALLKELVGKDGSVELDMDAIKSAQSKISNWKNDMIDPDQAFASSLDESDRFAARLYKFYQRTMKAYNALDFDDLILMPLMLLKRDPEVRERWQNKIRYLLVDEYQDTNASQYELVRILVGLRRNFTVVGDDDQSVYAWRGANPENLNNLKKDFPSLNVIKLEQNYRSAGRILKCANKLISNNPHVFEKRLWSDKGYGDPLKVISCKTEEAEADRVISELVKHKFINKTDFKDYAMLYRSNHQSRILEQFLIKNRIPYKVNGGTSFFARAEIKDLMAYLRLMANPDDDNAFLRIANVPRRELGPATLEKLGDYANQRGTSLLEAAGEMGLSTIMPNSQLMRLRRFTEWLALQSDNAERGDGVQVIKDLPNEIGYETWLYDSAGSEKAAEARWKNVQELIRWVSGMLEDDEEEGPLTLKEAVNRLLLRDIMERNQDEEQTDQVQLMTLHASKGLEFPHVFLVGMEEDLLPHRVSIDENNIEEERRLAYVGITRAQKTLTMTMAQERRRYGETEQTEPSRFLDELPADDLVWENSRTKTDPSQAKQQGNARLASLKAMLNPD</sequence>
<dbReference type="NCBIfam" id="TIGR01074">
    <property type="entry name" value="rep"/>
    <property type="match status" value="1"/>
</dbReference>
<dbReference type="PROSITE" id="PS51198">
    <property type="entry name" value="UVRD_HELICASE_ATP_BIND"/>
    <property type="match status" value="1"/>
</dbReference>
<reference evidence="16 17" key="1">
    <citation type="submission" date="2018-04" db="EMBL/GenBank/DDBJ databases">
        <title>Thalassorhabdus spongiae gen. nov., sp. nov., isolated from a marine sponge in South-West Iceland.</title>
        <authorList>
            <person name="Knobloch S."/>
            <person name="Daussin A."/>
            <person name="Johannsson R."/>
            <person name="Marteinsson V.T."/>
        </authorList>
    </citation>
    <scope>NUCLEOTIDE SEQUENCE [LARGE SCALE GENOMIC DNA]</scope>
    <source>
        <strain evidence="16 17">Hp12</strain>
    </source>
</reference>
<comment type="catalytic activity">
    <reaction evidence="9 11">
        <text>Couples ATP hydrolysis with the unwinding of duplex DNA by translocating in the 3'-5' direction.</text>
        <dbReference type="EC" id="5.6.2.4"/>
    </reaction>
</comment>
<feature type="binding site" evidence="12">
    <location>
        <begin position="22"/>
        <end position="29"/>
    </location>
    <ligand>
        <name>ATP</name>
        <dbReference type="ChEBI" id="CHEBI:30616"/>
    </ligand>
</feature>
<dbReference type="InterPro" id="IPR005752">
    <property type="entry name" value="Helicase_Rep"/>
</dbReference>
<proteinExistence type="inferred from homology"/>
<dbReference type="GO" id="GO:0005829">
    <property type="term" value="C:cytosol"/>
    <property type="evidence" value="ECO:0007669"/>
    <property type="project" value="TreeGrafter"/>
</dbReference>
<dbReference type="OrthoDB" id="9806690at2"/>
<evidence type="ECO:0000256" key="11">
    <source>
        <dbReference type="HAMAP-Rule" id="MF_01920"/>
    </source>
</evidence>
<dbReference type="GO" id="GO:0006260">
    <property type="term" value="P:DNA replication"/>
    <property type="evidence" value="ECO:0007669"/>
    <property type="project" value="UniProtKB-UniRule"/>
</dbReference>
<dbReference type="Pfam" id="PF00580">
    <property type="entry name" value="UvrD-helicase"/>
    <property type="match status" value="1"/>
</dbReference>
<keyword evidence="17" id="KW-1185">Reference proteome</keyword>
<dbReference type="InterPro" id="IPR014017">
    <property type="entry name" value="DNA_helicase_UvrD-like_C"/>
</dbReference>
<feature type="domain" description="UvrD-like helicase C-terminal" evidence="15">
    <location>
        <begin position="283"/>
        <end position="565"/>
    </location>
</feature>
<dbReference type="GO" id="GO:0003697">
    <property type="term" value="F:single-stranded DNA binding"/>
    <property type="evidence" value="ECO:0007669"/>
    <property type="project" value="UniProtKB-UniRule"/>
</dbReference>
<dbReference type="SUPFAM" id="SSF52540">
    <property type="entry name" value="P-loop containing nucleoside triphosphate hydrolases"/>
    <property type="match status" value="1"/>
</dbReference>
<dbReference type="EC" id="5.6.2.4" evidence="11"/>
<evidence type="ECO:0000256" key="10">
    <source>
        <dbReference type="ARBA" id="ARBA00048988"/>
    </source>
</evidence>
<dbReference type="HAMAP" id="MF_01920">
    <property type="entry name" value="Helicase_Rep"/>
    <property type="match status" value="1"/>
</dbReference>
<dbReference type="CDD" id="cd18807">
    <property type="entry name" value="SF1_C_UvrD"/>
    <property type="match status" value="1"/>
</dbReference>
<accession>A0A2V1GVB1</accession>
<evidence type="ECO:0000256" key="9">
    <source>
        <dbReference type="ARBA" id="ARBA00034617"/>
    </source>
</evidence>
<dbReference type="Gene3D" id="3.40.50.300">
    <property type="entry name" value="P-loop containing nucleotide triphosphate hydrolases"/>
    <property type="match status" value="2"/>
</dbReference>
<dbReference type="InterPro" id="IPR000212">
    <property type="entry name" value="DNA_helicase_UvrD/REP"/>
</dbReference>
<evidence type="ECO:0000256" key="4">
    <source>
        <dbReference type="ARBA" id="ARBA00022801"/>
    </source>
</evidence>
<keyword evidence="8 11" id="KW-0413">Isomerase</keyword>
<evidence type="ECO:0000259" key="15">
    <source>
        <dbReference type="PROSITE" id="PS51217"/>
    </source>
</evidence>
<organism evidence="16 17">
    <name type="scientific">Pelagibaculum spongiae</name>
    <dbReference type="NCBI Taxonomy" id="2080658"/>
    <lineage>
        <taxon>Bacteria</taxon>
        <taxon>Pseudomonadati</taxon>
        <taxon>Pseudomonadota</taxon>
        <taxon>Gammaproteobacteria</taxon>
        <taxon>Oceanospirillales</taxon>
        <taxon>Pelagibaculum</taxon>
    </lineage>
</organism>
<feature type="compositionally biased region" description="Polar residues" evidence="13">
    <location>
        <begin position="651"/>
        <end position="660"/>
    </location>
</feature>
<dbReference type="PROSITE" id="PS51217">
    <property type="entry name" value="UVRD_HELICASE_CTER"/>
    <property type="match status" value="1"/>
</dbReference>
<evidence type="ECO:0000256" key="6">
    <source>
        <dbReference type="ARBA" id="ARBA00022840"/>
    </source>
</evidence>
<name>A0A2V1GVB1_9GAMM</name>
<dbReference type="EMBL" id="QDDL01000015">
    <property type="protein sequence ID" value="PVZ63564.1"/>
    <property type="molecule type" value="Genomic_DNA"/>
</dbReference>
<evidence type="ECO:0000259" key="14">
    <source>
        <dbReference type="PROSITE" id="PS51198"/>
    </source>
</evidence>
<dbReference type="InterPro" id="IPR013986">
    <property type="entry name" value="DExx_box_DNA_helicase_dom_sf"/>
</dbReference>
<dbReference type="InterPro" id="IPR014016">
    <property type="entry name" value="UvrD-like_ATP-bd"/>
</dbReference>
<dbReference type="InterPro" id="IPR027417">
    <property type="entry name" value="P-loop_NTPase"/>
</dbReference>
<comment type="caution">
    <text evidence="16">The sequence shown here is derived from an EMBL/GenBank/DDBJ whole genome shotgun (WGS) entry which is preliminary data.</text>
</comment>
<evidence type="ECO:0000256" key="12">
    <source>
        <dbReference type="PROSITE-ProRule" id="PRU00560"/>
    </source>
</evidence>
<gene>
    <name evidence="11 16" type="primary">rep</name>
    <name evidence="16" type="ORF">DC094_21005</name>
</gene>
<dbReference type="GO" id="GO:0005524">
    <property type="term" value="F:ATP binding"/>
    <property type="evidence" value="ECO:0007669"/>
    <property type="project" value="UniProtKB-UniRule"/>
</dbReference>
<evidence type="ECO:0000256" key="8">
    <source>
        <dbReference type="ARBA" id="ARBA00023235"/>
    </source>
</evidence>
<evidence type="ECO:0000256" key="7">
    <source>
        <dbReference type="ARBA" id="ARBA00023125"/>
    </source>
</evidence>
<dbReference type="CDD" id="cd17932">
    <property type="entry name" value="DEXQc_UvrD"/>
    <property type="match status" value="1"/>
</dbReference>
<dbReference type="Pfam" id="PF13361">
    <property type="entry name" value="UvrD_C"/>
    <property type="match status" value="1"/>
</dbReference>
<keyword evidence="4 11" id="KW-0378">Hydrolase</keyword>
<comment type="subunit">
    <text evidence="11">Homodimer.</text>
</comment>
<dbReference type="AlphaFoldDB" id="A0A2V1GVB1"/>